<proteinExistence type="predicted"/>
<protein>
    <submittedName>
        <fullName evidence="1">Uncharacterized protein</fullName>
    </submittedName>
</protein>
<dbReference type="AlphaFoldDB" id="A0A139LIC5"/>
<evidence type="ECO:0000313" key="2">
    <source>
        <dbReference type="Proteomes" id="UP000070319"/>
    </source>
</evidence>
<sequence>MVSFFPISIVFNNRFNDSTNIECLLYLSMICCHLNEELIFYDY</sequence>
<accession>A0A139LIC5</accession>
<organism evidence="1">
    <name type="scientific">Bacteroides intestinalis</name>
    <dbReference type="NCBI Taxonomy" id="329854"/>
    <lineage>
        <taxon>Bacteria</taxon>
        <taxon>Pseudomonadati</taxon>
        <taxon>Bacteroidota</taxon>
        <taxon>Bacteroidia</taxon>
        <taxon>Bacteroidales</taxon>
        <taxon>Bacteroidaceae</taxon>
        <taxon>Bacteroides</taxon>
    </lineage>
</organism>
<reference evidence="1 2" key="1">
    <citation type="submission" date="2016-02" db="EMBL/GenBank/DDBJ databases">
        <authorList>
            <person name="Wen L."/>
            <person name="He K."/>
            <person name="Yang H."/>
        </authorList>
    </citation>
    <scope>NUCLEOTIDE SEQUENCE [LARGE SCALE GENOMIC DNA]</scope>
    <source>
        <strain evidence="1 2">KLE1704</strain>
    </source>
</reference>
<dbReference type="EMBL" id="LTDF01000076">
    <property type="protein sequence ID" value="KXT51197.1"/>
    <property type="molecule type" value="Genomic_DNA"/>
</dbReference>
<evidence type="ECO:0000313" key="1">
    <source>
        <dbReference type="EMBL" id="KXT51197.1"/>
    </source>
</evidence>
<dbReference type="Proteomes" id="UP000070319">
    <property type="component" value="Unassembled WGS sequence"/>
</dbReference>
<gene>
    <name evidence="1" type="ORF">HMPREF2531_02194</name>
</gene>
<name>A0A139LIC5_9BACE</name>
<comment type="caution">
    <text evidence="1">The sequence shown here is derived from an EMBL/GenBank/DDBJ whole genome shotgun (WGS) entry which is preliminary data.</text>
</comment>